<feature type="compositionally biased region" description="Basic and acidic residues" evidence="1">
    <location>
        <begin position="332"/>
        <end position="341"/>
    </location>
</feature>
<dbReference type="PANTHER" id="PTHR34282:SF2">
    <property type="entry name" value="DUF3741 DOMAIN-CONTAINING PROTEIN"/>
    <property type="match status" value="1"/>
</dbReference>
<dbReference type="EMBL" id="JAUIZM010000006">
    <property type="protein sequence ID" value="KAK1377606.1"/>
    <property type="molecule type" value="Genomic_DNA"/>
</dbReference>
<feature type="region of interest" description="Disordered" evidence="1">
    <location>
        <begin position="455"/>
        <end position="492"/>
    </location>
</feature>
<comment type="caution">
    <text evidence="3">The sequence shown here is derived from an EMBL/GenBank/DDBJ whole genome shotgun (WGS) entry which is preliminary data.</text>
</comment>
<proteinExistence type="predicted"/>
<feature type="domain" description="DUF4378" evidence="2">
    <location>
        <begin position="534"/>
        <end position="655"/>
    </location>
</feature>
<accession>A0AAD8I2Y0</accession>
<feature type="compositionally biased region" description="Basic and acidic residues" evidence="1">
    <location>
        <begin position="455"/>
        <end position="467"/>
    </location>
</feature>
<feature type="compositionally biased region" description="Basic and acidic residues" evidence="1">
    <location>
        <begin position="261"/>
        <end position="286"/>
    </location>
</feature>
<feature type="compositionally biased region" description="Basic and acidic residues" evidence="1">
    <location>
        <begin position="402"/>
        <end position="423"/>
    </location>
</feature>
<protein>
    <recommendedName>
        <fullName evidence="2">DUF4378 domain-containing protein</fullName>
    </recommendedName>
</protein>
<organism evidence="3 4">
    <name type="scientific">Heracleum sosnowskyi</name>
    <dbReference type="NCBI Taxonomy" id="360622"/>
    <lineage>
        <taxon>Eukaryota</taxon>
        <taxon>Viridiplantae</taxon>
        <taxon>Streptophyta</taxon>
        <taxon>Embryophyta</taxon>
        <taxon>Tracheophyta</taxon>
        <taxon>Spermatophyta</taxon>
        <taxon>Magnoliopsida</taxon>
        <taxon>eudicotyledons</taxon>
        <taxon>Gunneridae</taxon>
        <taxon>Pentapetalae</taxon>
        <taxon>asterids</taxon>
        <taxon>campanulids</taxon>
        <taxon>Apiales</taxon>
        <taxon>Apiaceae</taxon>
        <taxon>Apioideae</taxon>
        <taxon>apioid superclade</taxon>
        <taxon>Tordylieae</taxon>
        <taxon>Tordyliinae</taxon>
        <taxon>Heracleum</taxon>
    </lineage>
</organism>
<feature type="region of interest" description="Disordered" evidence="1">
    <location>
        <begin position="329"/>
        <end position="382"/>
    </location>
</feature>
<dbReference type="Pfam" id="PF14309">
    <property type="entry name" value="DUF4378"/>
    <property type="match status" value="1"/>
</dbReference>
<name>A0AAD8I2Y0_9APIA</name>
<evidence type="ECO:0000259" key="2">
    <source>
        <dbReference type="Pfam" id="PF14309"/>
    </source>
</evidence>
<dbReference type="AlphaFoldDB" id="A0AAD8I2Y0"/>
<reference evidence="3" key="2">
    <citation type="submission" date="2023-05" db="EMBL/GenBank/DDBJ databases">
        <authorList>
            <person name="Schelkunov M.I."/>
        </authorList>
    </citation>
    <scope>NUCLEOTIDE SEQUENCE</scope>
    <source>
        <strain evidence="3">Hsosn_3</strain>
        <tissue evidence="3">Leaf</tissue>
    </source>
</reference>
<evidence type="ECO:0000256" key="1">
    <source>
        <dbReference type="SAM" id="MobiDB-lite"/>
    </source>
</evidence>
<evidence type="ECO:0000313" key="4">
    <source>
        <dbReference type="Proteomes" id="UP001237642"/>
    </source>
</evidence>
<feature type="region of interest" description="Disordered" evidence="1">
    <location>
        <begin position="261"/>
        <end position="290"/>
    </location>
</feature>
<dbReference type="Proteomes" id="UP001237642">
    <property type="component" value="Unassembled WGS sequence"/>
</dbReference>
<sequence>MLNRMQEASQYTTRLKKKEKEKIVCFAGEVGIGSSSDRFGYQNYQNSRFSDESSSSDCYDELRKVIKESLGRHNLLPNGSVNSNAYFGREETELSNYLLSGNSNRTSTTYSHDSASVSSSSSNISEDRIKASNVIAKLMGLEEISSTTLQFEPRKQPERDKNLNPKGLIFDIDMPKRRKPWLAAQNGDRDCMTLEEIIQNMQFKGLLNRDQFQIYDSLTSESEKRFRNHAPPVVLMKPVHTGVGANDLFSHKFIPREGDVDFDRQSMSETKEDSTSRNFEGPDKGTSHLNKTCIGKITETDVAKPNRKALQKSADNKVKLTNSVSPRLQKGTIDKKVDKVQKSTSRRKSVEKENVKSTGLLKHREQPQRVSKSHEHLSPHAMKMRKSKLINKTLATNVQSIVHKDGDHTHSDQRKKASLDLKDTTPAPQLFAAEESDDSEILIKDIYIDSPDPHCEDTLHATQHETDTSCPEEATKSSKHHQSESTYYETKTSSSNILPRSFSFLTRVEDLFDNIDTYEPIVLQVLTGLHGCDGTNSKLLMDCANELLESRSQRNIPSIHPLIQRPLENPSFSISTEHLMQEVQNGIESLINYRNRARESILINSVSALLENDLWCIGRNIEAWDAGWRDEFTGDEVHDIACDLDMLILGELVAEVLAEHCS</sequence>
<feature type="region of interest" description="Disordered" evidence="1">
    <location>
        <begin position="402"/>
        <end position="426"/>
    </location>
</feature>
<gene>
    <name evidence="3" type="ORF">POM88_024350</name>
</gene>
<evidence type="ECO:0000313" key="3">
    <source>
        <dbReference type="EMBL" id="KAK1377606.1"/>
    </source>
</evidence>
<dbReference type="PANTHER" id="PTHR34282">
    <property type="entry name" value="OS01G0228800 PROTEIN-RELATED"/>
    <property type="match status" value="1"/>
</dbReference>
<feature type="compositionally biased region" description="Basic and acidic residues" evidence="1">
    <location>
        <begin position="362"/>
        <end position="378"/>
    </location>
</feature>
<dbReference type="InterPro" id="IPR025486">
    <property type="entry name" value="DUF4378"/>
</dbReference>
<keyword evidence="4" id="KW-1185">Reference proteome</keyword>
<reference evidence="3" key="1">
    <citation type="submission" date="2023-02" db="EMBL/GenBank/DDBJ databases">
        <title>Genome of toxic invasive species Heracleum sosnowskyi carries increased number of genes despite the absence of recent whole-genome duplications.</title>
        <authorList>
            <person name="Schelkunov M."/>
            <person name="Shtratnikova V."/>
            <person name="Makarenko M."/>
            <person name="Klepikova A."/>
            <person name="Omelchenko D."/>
            <person name="Novikova G."/>
            <person name="Obukhova E."/>
            <person name="Bogdanov V."/>
            <person name="Penin A."/>
            <person name="Logacheva M."/>
        </authorList>
    </citation>
    <scope>NUCLEOTIDE SEQUENCE</scope>
    <source>
        <strain evidence="3">Hsosn_3</strain>
        <tissue evidence="3">Leaf</tissue>
    </source>
</reference>